<dbReference type="Gene3D" id="3.40.50.300">
    <property type="entry name" value="P-loop containing nucleotide triphosphate hydrolases"/>
    <property type="match status" value="1"/>
</dbReference>
<organism evidence="2 3">
    <name type="scientific">Salinadaptatus halalkaliphilus</name>
    <dbReference type="NCBI Taxonomy" id="2419781"/>
    <lineage>
        <taxon>Archaea</taxon>
        <taxon>Methanobacteriati</taxon>
        <taxon>Methanobacteriota</taxon>
        <taxon>Stenosarchaea group</taxon>
        <taxon>Halobacteria</taxon>
        <taxon>Halobacteriales</taxon>
        <taxon>Natrialbaceae</taxon>
        <taxon>Salinadaptatus</taxon>
    </lineage>
</organism>
<dbReference type="OrthoDB" id="24581at2157"/>
<dbReference type="Pfam" id="PF07726">
    <property type="entry name" value="AAA_3"/>
    <property type="match status" value="1"/>
</dbReference>
<accession>A0A4S3TKA7</accession>
<dbReference type="AlphaFoldDB" id="A0A4S3TKA7"/>
<dbReference type="SMART" id="SM00382">
    <property type="entry name" value="AAA"/>
    <property type="match status" value="1"/>
</dbReference>
<dbReference type="GO" id="GO:0016887">
    <property type="term" value="F:ATP hydrolysis activity"/>
    <property type="evidence" value="ECO:0007669"/>
    <property type="project" value="InterPro"/>
</dbReference>
<dbReference type="Proteomes" id="UP000318864">
    <property type="component" value="Unassembled WGS sequence"/>
</dbReference>
<feature type="domain" description="AAA+ ATPase" evidence="1">
    <location>
        <begin position="46"/>
        <end position="187"/>
    </location>
</feature>
<dbReference type="GO" id="GO:0005524">
    <property type="term" value="F:ATP binding"/>
    <property type="evidence" value="ECO:0007669"/>
    <property type="project" value="InterPro"/>
</dbReference>
<dbReference type="InterPro" id="IPR027417">
    <property type="entry name" value="P-loop_NTPase"/>
</dbReference>
<dbReference type="InterPro" id="IPR011703">
    <property type="entry name" value="ATPase_AAA-3"/>
</dbReference>
<protein>
    <submittedName>
        <fullName evidence="2">MoxR family ATPase</fullName>
    </submittedName>
</protein>
<keyword evidence="3" id="KW-1185">Reference proteome</keyword>
<comment type="caution">
    <text evidence="2">The sequence shown here is derived from an EMBL/GenBank/DDBJ whole genome shotgun (WGS) entry which is preliminary data.</text>
</comment>
<evidence type="ECO:0000313" key="3">
    <source>
        <dbReference type="Proteomes" id="UP000318864"/>
    </source>
</evidence>
<name>A0A4S3TKA7_9EURY</name>
<sequence>MTNQTTDNSPNPLAPRELYNRLSAEIGRGLVGNETVLERLTIAVLTGGNVLIEGKPGVAKTTMAKLFGGAIGFSYSRIQMTPDMLPADITGTHVYREDTGEFELHRGPIFANLVLADEINRTTPKTQSALLEAMQERQVTIEGETLPLPDPFVLVATQNPIEVEGIFELPIAQRDRLQLKLTIDAPSRTAERELLERINENPDLADPSVSQVASTEDVLEARKAVWDVYLADEIIEYVLDIVEATETHPDVRYGASPRASIAFLNASKAAAALAGRDYVVPDDVKALAKSVLTHRLVLSPGADLGGVTPEDVVDEIVNATDPVGVNTDQLMGDGE</sequence>
<dbReference type="PIRSF" id="PIRSF002849">
    <property type="entry name" value="AAA_ATPase_chaperone_MoxR_prd"/>
    <property type="match status" value="1"/>
</dbReference>
<dbReference type="InterPro" id="IPR041628">
    <property type="entry name" value="ChlI/MoxR_AAA_lid"/>
</dbReference>
<dbReference type="EMBL" id="RBZW01000032">
    <property type="protein sequence ID" value="THE64446.1"/>
    <property type="molecule type" value="Genomic_DNA"/>
</dbReference>
<dbReference type="PANTHER" id="PTHR42759">
    <property type="entry name" value="MOXR FAMILY PROTEIN"/>
    <property type="match status" value="1"/>
</dbReference>
<reference evidence="2 3" key="1">
    <citation type="submission" date="2018-10" db="EMBL/GenBank/DDBJ databases">
        <title>Natronolimnobius sp. XQ-INN 246 isolated from Inner Mongolia Autonomous Region of China.</title>
        <authorList>
            <person name="Xue Q."/>
        </authorList>
    </citation>
    <scope>NUCLEOTIDE SEQUENCE [LARGE SCALE GENOMIC DNA]</scope>
    <source>
        <strain evidence="2 3">XQ-INN 246</strain>
    </source>
</reference>
<dbReference type="PANTHER" id="PTHR42759:SF1">
    <property type="entry name" value="MAGNESIUM-CHELATASE SUBUNIT CHLD"/>
    <property type="match status" value="1"/>
</dbReference>
<dbReference type="Pfam" id="PF17863">
    <property type="entry name" value="AAA_lid_2"/>
    <property type="match status" value="1"/>
</dbReference>
<gene>
    <name evidence="2" type="ORF">D8Y22_12435</name>
</gene>
<evidence type="ECO:0000313" key="2">
    <source>
        <dbReference type="EMBL" id="THE64446.1"/>
    </source>
</evidence>
<dbReference type="RefSeq" id="WP_141465012.1">
    <property type="nucleotide sequence ID" value="NZ_RBZW01000032.1"/>
</dbReference>
<dbReference type="Gene3D" id="1.10.8.80">
    <property type="entry name" value="Magnesium chelatase subunit I, C-Terminal domain"/>
    <property type="match status" value="1"/>
</dbReference>
<evidence type="ECO:0000259" key="1">
    <source>
        <dbReference type="SMART" id="SM00382"/>
    </source>
</evidence>
<dbReference type="SUPFAM" id="SSF52540">
    <property type="entry name" value="P-loop containing nucleoside triphosphate hydrolases"/>
    <property type="match status" value="1"/>
</dbReference>
<proteinExistence type="predicted"/>
<dbReference type="CDD" id="cd00009">
    <property type="entry name" value="AAA"/>
    <property type="match status" value="1"/>
</dbReference>
<dbReference type="InterPro" id="IPR050764">
    <property type="entry name" value="CbbQ/NirQ/NorQ/GpvN"/>
</dbReference>
<dbReference type="InterPro" id="IPR003593">
    <property type="entry name" value="AAA+_ATPase"/>
</dbReference>